<dbReference type="InterPro" id="IPR002201">
    <property type="entry name" value="Glyco_trans_9"/>
</dbReference>
<dbReference type="CDD" id="cd03789">
    <property type="entry name" value="GT9_LPS_heptosyltransferase"/>
    <property type="match status" value="1"/>
</dbReference>
<organism evidence="3 5">
    <name type="scientific">Mucilaginibacter rubeus</name>
    <dbReference type="NCBI Taxonomy" id="2027860"/>
    <lineage>
        <taxon>Bacteria</taxon>
        <taxon>Pseudomonadati</taxon>
        <taxon>Bacteroidota</taxon>
        <taxon>Sphingobacteriia</taxon>
        <taxon>Sphingobacteriales</taxon>
        <taxon>Sphingobacteriaceae</taxon>
        <taxon>Mucilaginibacter</taxon>
    </lineage>
</organism>
<reference evidence="3 5" key="1">
    <citation type="submission" date="2019-08" db="EMBL/GenBank/DDBJ databases">
        <title>Comparative genome analysis confer to the adaptation heavy metal polluted environment.</title>
        <authorList>
            <person name="Li Y."/>
        </authorList>
    </citation>
    <scope>NUCLEOTIDE SEQUENCE [LARGE SCALE GENOMIC DNA]</scope>
    <source>
        <strain evidence="3 5">P2</strain>
    </source>
</reference>
<evidence type="ECO:0000313" key="3">
    <source>
        <dbReference type="EMBL" id="QEM01994.1"/>
    </source>
</evidence>
<gene>
    <name evidence="3" type="ORF">DIU31_000085</name>
    <name evidence="4" type="ORF">J3L21_27680</name>
</gene>
<reference evidence="4 6" key="2">
    <citation type="submission" date="2021-03" db="EMBL/GenBank/DDBJ databases">
        <title>Mucilaginibacter strains isolated from gold and copper mining confer multi heavy-metal resistance.</title>
        <authorList>
            <person name="Li Y."/>
        </authorList>
    </citation>
    <scope>NUCLEOTIDE SEQUENCE [LARGE SCALE GENOMIC DNA]</scope>
    <source>
        <strain evidence="4 6">P2-4</strain>
    </source>
</reference>
<dbReference type="GO" id="GO:0005829">
    <property type="term" value="C:cytosol"/>
    <property type="evidence" value="ECO:0007669"/>
    <property type="project" value="TreeGrafter"/>
</dbReference>
<dbReference type="InterPro" id="IPR051199">
    <property type="entry name" value="LPS_LOS_Heptosyltrfase"/>
</dbReference>
<evidence type="ECO:0000313" key="4">
    <source>
        <dbReference type="EMBL" id="QTE49274.1"/>
    </source>
</evidence>
<evidence type="ECO:0000313" key="5">
    <source>
        <dbReference type="Proteomes" id="UP000250557"/>
    </source>
</evidence>
<dbReference type="EMBL" id="CP043451">
    <property type="protein sequence ID" value="QEM01994.1"/>
    <property type="molecule type" value="Genomic_DNA"/>
</dbReference>
<sequence>MQKNRNLFRLTRFILLKIPYVFRFFALFKPSKKRILIIKADAIGDYVLFRNFIEILKQSTKYRDYEIDLLGNEIWRDIATTHDGQYITKFFFTKANNLYYSPGAVFKLGLQLFGRSYEKVLNPTSTRTFITDGLGALSGSSNLIGFESDTEGIEPKYKVKTDKFYKTLLPIPPLIHFEFARNRYFFEQALDQLISIRKQFIGANRTTKSGIIVFPGAGLKSRGWEAEKFALLIKKLEQNTNEIIYLAGGKAEIPLCNYIMEQSQSASVVNISGKTNLNELIELVANSAMIICNDSSAVHIAAAVDTPFVCIVGGGHFDRFVPYPEDIVKNGSFIYEKMDCYYCNWNCVFKVQSDESFPCIAGIDIEQVWQATQKYLPVG</sequence>
<keyword evidence="6" id="KW-1185">Reference proteome</keyword>
<keyword evidence="1" id="KW-0328">Glycosyltransferase</keyword>
<dbReference type="SUPFAM" id="SSF53756">
    <property type="entry name" value="UDP-Glycosyltransferase/glycogen phosphorylase"/>
    <property type="match status" value="1"/>
</dbReference>
<dbReference type="Proteomes" id="UP000663940">
    <property type="component" value="Chromosome"/>
</dbReference>
<dbReference type="Gene3D" id="3.40.50.2000">
    <property type="entry name" value="Glycogen Phosphorylase B"/>
    <property type="match status" value="2"/>
</dbReference>
<dbReference type="GO" id="GO:0008713">
    <property type="term" value="F:ADP-heptose-lipopolysaccharide heptosyltransferase activity"/>
    <property type="evidence" value="ECO:0007669"/>
    <property type="project" value="TreeGrafter"/>
</dbReference>
<evidence type="ECO:0000256" key="2">
    <source>
        <dbReference type="ARBA" id="ARBA00022679"/>
    </source>
</evidence>
<dbReference type="Proteomes" id="UP000250557">
    <property type="component" value="Chromosome"/>
</dbReference>
<dbReference type="RefSeq" id="WP_112652786.1">
    <property type="nucleotide sequence ID" value="NZ_CP043451.1"/>
</dbReference>
<proteinExistence type="predicted"/>
<evidence type="ECO:0000313" key="6">
    <source>
        <dbReference type="Proteomes" id="UP000663940"/>
    </source>
</evidence>
<dbReference type="PANTHER" id="PTHR30160">
    <property type="entry name" value="TETRAACYLDISACCHARIDE 4'-KINASE-RELATED"/>
    <property type="match status" value="1"/>
</dbReference>
<dbReference type="EMBL" id="CP071880">
    <property type="protein sequence ID" value="QTE49274.1"/>
    <property type="molecule type" value="Genomic_DNA"/>
</dbReference>
<accession>A0AAE6JAB3</accession>
<protein>
    <submittedName>
        <fullName evidence="3">Glycosyltransferase family 9 protein</fullName>
    </submittedName>
</protein>
<dbReference type="GO" id="GO:0009244">
    <property type="term" value="P:lipopolysaccharide core region biosynthetic process"/>
    <property type="evidence" value="ECO:0007669"/>
    <property type="project" value="TreeGrafter"/>
</dbReference>
<evidence type="ECO:0000256" key="1">
    <source>
        <dbReference type="ARBA" id="ARBA00022676"/>
    </source>
</evidence>
<name>A0AAE6JAB3_9SPHI</name>
<dbReference type="AlphaFoldDB" id="A0AAE6JAB3"/>
<dbReference type="PANTHER" id="PTHR30160:SF1">
    <property type="entry name" value="LIPOPOLYSACCHARIDE 1,2-N-ACETYLGLUCOSAMINETRANSFERASE-RELATED"/>
    <property type="match status" value="1"/>
</dbReference>
<keyword evidence="2" id="KW-0808">Transferase</keyword>
<dbReference type="Pfam" id="PF01075">
    <property type="entry name" value="Glyco_transf_9"/>
    <property type="match status" value="1"/>
</dbReference>